<proteinExistence type="predicted"/>
<evidence type="ECO:0008006" key="3">
    <source>
        <dbReference type="Google" id="ProtNLM"/>
    </source>
</evidence>
<evidence type="ECO:0000313" key="1">
    <source>
        <dbReference type="EMBL" id="MBA5234787.1"/>
    </source>
</evidence>
<keyword evidence="2" id="KW-1185">Reference proteome</keyword>
<comment type="caution">
    <text evidence="1">The sequence shown here is derived from an EMBL/GenBank/DDBJ whole genome shotgun (WGS) entry which is preliminary data.</text>
</comment>
<organism evidence="1 2">
    <name type="scientific">Pectobacterium aroidearum</name>
    <dbReference type="NCBI Taxonomy" id="1201031"/>
    <lineage>
        <taxon>Bacteria</taxon>
        <taxon>Pseudomonadati</taxon>
        <taxon>Pseudomonadota</taxon>
        <taxon>Gammaproteobacteria</taxon>
        <taxon>Enterobacterales</taxon>
        <taxon>Pectobacteriaceae</taxon>
        <taxon>Pectobacterium</taxon>
    </lineage>
</organism>
<evidence type="ECO:0000313" key="2">
    <source>
        <dbReference type="Proteomes" id="UP000530038"/>
    </source>
</evidence>
<dbReference type="Proteomes" id="UP000530038">
    <property type="component" value="Unassembled WGS sequence"/>
</dbReference>
<sequence length="228" mass="25546">MSWKLKRVGSFNRITHRMPKGPIMSKCRTRDTMSSVVIAATERMLSETGESCAHFATERLIPALEIQNLISTGSDGVTAESYTRWRSRSIKQTERVMTGDVRMPADWVITWISVLTDPYRNDCNIKIAAMQGLVHVRIPQYNVRNVRSVEAELDAITVQFGHVLANAEPAHDGFYDSNDCTTALQRLQNRLFELVTFVRQEITNIESATGIAPDAVALSRISPLNGVH</sequence>
<dbReference type="EMBL" id="JACERK010000017">
    <property type="protein sequence ID" value="MBA5234787.1"/>
    <property type="molecule type" value="Genomic_DNA"/>
</dbReference>
<name>A0ABR5ZJM3_9GAMM</name>
<accession>A0ABR5ZJM3</accession>
<reference evidence="1 2" key="1">
    <citation type="submission" date="2020-07" db="EMBL/GenBank/DDBJ databases">
        <title>Characterization of Pectobacterium aroidearum strains causing soft rot on Amorphophallus konjac.</title>
        <authorList>
            <person name="Xie H."/>
        </authorList>
    </citation>
    <scope>NUCLEOTIDE SEQUENCE [LARGE SCALE GENOMIC DNA]</scope>
    <source>
        <strain evidence="1 2">MY10</strain>
    </source>
</reference>
<protein>
    <recommendedName>
        <fullName evidence="3">Phage protein</fullName>
    </recommendedName>
</protein>
<gene>
    <name evidence="1" type="ORF">H2Y56_22150</name>
</gene>